<comment type="caution">
    <text evidence="2">The sequence shown here is derived from an EMBL/GenBank/DDBJ whole genome shotgun (WGS) entry which is preliminary data.</text>
</comment>
<dbReference type="PANTHER" id="PTHR42714">
    <property type="entry name" value="TRNA MODIFICATION GTPASE GTPBP3"/>
    <property type="match status" value="1"/>
</dbReference>
<dbReference type="PANTHER" id="PTHR42714:SF2">
    <property type="entry name" value="TRNA MODIFICATION GTPASE GTPBP3, MITOCHONDRIAL"/>
    <property type="match status" value="1"/>
</dbReference>
<evidence type="ECO:0000313" key="3">
    <source>
        <dbReference type="Proteomes" id="UP000094828"/>
    </source>
</evidence>
<dbReference type="Proteomes" id="UP000094828">
    <property type="component" value="Unassembled WGS sequence"/>
</dbReference>
<feature type="domain" description="G" evidence="1">
    <location>
        <begin position="217"/>
        <end position="327"/>
    </location>
</feature>
<dbReference type="Gene3D" id="3.40.50.300">
    <property type="entry name" value="P-loop containing nucleotide triphosphate hydrolases"/>
    <property type="match status" value="1"/>
</dbReference>
<reference evidence="2 3" key="1">
    <citation type="submission" date="2016-05" db="EMBL/GenBank/DDBJ databases">
        <title>Genomic and physiological characterization of Planctopirus sp. isolated from fresh water lake.</title>
        <authorList>
            <person name="Subhash Y."/>
            <person name="Ramana C."/>
        </authorList>
    </citation>
    <scope>NUCLEOTIDE SEQUENCE [LARGE SCALE GENOMIC DNA]</scope>
    <source>
        <strain evidence="2 3">JC280</strain>
    </source>
</reference>
<dbReference type="GO" id="GO:0005525">
    <property type="term" value="F:GTP binding"/>
    <property type="evidence" value="ECO:0007669"/>
    <property type="project" value="InterPro"/>
</dbReference>
<organism evidence="2 3">
    <name type="scientific">Planctopirus hydrillae</name>
    <dbReference type="NCBI Taxonomy" id="1841610"/>
    <lineage>
        <taxon>Bacteria</taxon>
        <taxon>Pseudomonadati</taxon>
        <taxon>Planctomycetota</taxon>
        <taxon>Planctomycetia</taxon>
        <taxon>Planctomycetales</taxon>
        <taxon>Planctomycetaceae</taxon>
        <taxon>Planctopirus</taxon>
    </lineage>
</organism>
<dbReference type="InterPro" id="IPR006073">
    <property type="entry name" value="GTP-bd"/>
</dbReference>
<name>A0A1C3EHU2_9PLAN</name>
<dbReference type="STRING" id="1841610.A6X21_20965"/>
<dbReference type="GO" id="GO:0005829">
    <property type="term" value="C:cytosol"/>
    <property type="evidence" value="ECO:0007669"/>
    <property type="project" value="TreeGrafter"/>
</dbReference>
<dbReference type="InterPro" id="IPR027368">
    <property type="entry name" value="MnmE_dom2"/>
</dbReference>
<dbReference type="InterPro" id="IPR031168">
    <property type="entry name" value="G_TrmE"/>
</dbReference>
<dbReference type="InterPro" id="IPR005225">
    <property type="entry name" value="Small_GTP-bd"/>
</dbReference>
<gene>
    <name evidence="2" type="ORF">A6X21_20965</name>
</gene>
<sequence length="415" mass="45416">MGVFVNQERSHQAPLAEGRQQNVVQLGSQKMSAMPITAAQWSPAGRSAIALVRVYGDLSRLSSSAQQLFHSAGQVNWTSLPEKSVHYGHWGLGHVEGVVLTQIEKDVLEISCHGGTAAVENLLTSLQGVGVIVQSWQQQLASRKNYLVAECTEVLTRAVTVRSAQLILAHSLEKLPEFAADINWPADDQSRNEAIRSVELSLKWWETGRRLTEGWVVSIVGLPNAGKSSLINRLLGYERSIVIDQPGTTRDIVRASTAIGGWLVHLADTAGVRESEDPLEAEGIQKTMATAGQADLVIYVVDASQSLQMADVQLSRQFRDVVVLLNKCDLPMDRDVLQQWPDALPISTVTSQGIMPLLDILARRLMRRGPAPDVMIPVTLRQQSCLQKVLTALKTSDIDQYLLAKHELASGNCSN</sequence>
<dbReference type="OrthoDB" id="9805918at2"/>
<dbReference type="SUPFAM" id="SSF103025">
    <property type="entry name" value="Folate-binding domain"/>
    <property type="match status" value="1"/>
</dbReference>
<dbReference type="EMBL" id="LYDR01000063">
    <property type="protein sequence ID" value="ODA32797.1"/>
    <property type="molecule type" value="Genomic_DNA"/>
</dbReference>
<dbReference type="AlphaFoldDB" id="A0A1C3EHU2"/>
<dbReference type="Gene3D" id="1.20.120.430">
    <property type="entry name" value="tRNA modification GTPase MnmE domain 2"/>
    <property type="match status" value="1"/>
</dbReference>
<evidence type="ECO:0000313" key="2">
    <source>
        <dbReference type="EMBL" id="ODA32797.1"/>
    </source>
</evidence>
<dbReference type="CDD" id="cd04164">
    <property type="entry name" value="trmE"/>
    <property type="match status" value="1"/>
</dbReference>
<accession>A0A1C3EHU2</accession>
<dbReference type="InterPro" id="IPR027417">
    <property type="entry name" value="P-loop_NTPase"/>
</dbReference>
<proteinExistence type="predicted"/>
<evidence type="ECO:0000259" key="1">
    <source>
        <dbReference type="Pfam" id="PF01926"/>
    </source>
</evidence>
<dbReference type="GO" id="GO:0030488">
    <property type="term" value="P:tRNA methylation"/>
    <property type="evidence" value="ECO:0007669"/>
    <property type="project" value="TreeGrafter"/>
</dbReference>
<keyword evidence="3" id="KW-1185">Reference proteome</keyword>
<dbReference type="GO" id="GO:0002098">
    <property type="term" value="P:tRNA wobble uridine modification"/>
    <property type="evidence" value="ECO:0007669"/>
    <property type="project" value="TreeGrafter"/>
</dbReference>
<protein>
    <recommendedName>
        <fullName evidence="1">G domain-containing protein</fullName>
    </recommendedName>
</protein>
<dbReference type="NCBIfam" id="TIGR00231">
    <property type="entry name" value="small_GTP"/>
    <property type="match status" value="1"/>
</dbReference>
<dbReference type="PRINTS" id="PR00326">
    <property type="entry name" value="GTP1OBG"/>
</dbReference>
<dbReference type="Pfam" id="PF01926">
    <property type="entry name" value="MMR_HSR1"/>
    <property type="match status" value="1"/>
</dbReference>
<dbReference type="SUPFAM" id="SSF52540">
    <property type="entry name" value="P-loop containing nucleoside triphosphate hydrolases"/>
    <property type="match status" value="1"/>
</dbReference>